<keyword evidence="15" id="KW-1185">Reference proteome</keyword>
<evidence type="ECO:0000256" key="6">
    <source>
        <dbReference type="ARBA" id="ARBA00022692"/>
    </source>
</evidence>
<evidence type="ECO:0000256" key="10">
    <source>
        <dbReference type="ARBA" id="ARBA00023136"/>
    </source>
</evidence>
<feature type="domain" description="HAMP" evidence="13">
    <location>
        <begin position="192"/>
        <end position="245"/>
    </location>
</feature>
<dbReference type="CDD" id="cd06225">
    <property type="entry name" value="HAMP"/>
    <property type="match status" value="1"/>
</dbReference>
<evidence type="ECO:0000256" key="5">
    <source>
        <dbReference type="ARBA" id="ARBA00022679"/>
    </source>
</evidence>
<dbReference type="InterPro" id="IPR003661">
    <property type="entry name" value="HisK_dim/P_dom"/>
</dbReference>
<name>A0ABV1TWG4_9ACTN</name>
<keyword evidence="4" id="KW-0597">Phosphoprotein</keyword>
<keyword evidence="8 11" id="KW-1133">Transmembrane helix</keyword>
<comment type="caution">
    <text evidence="14">The sequence shown here is derived from an EMBL/GenBank/DDBJ whole genome shotgun (WGS) entry which is preliminary data.</text>
</comment>
<dbReference type="SUPFAM" id="SSF47384">
    <property type="entry name" value="Homodimeric domain of signal transducing histidine kinase"/>
    <property type="match status" value="1"/>
</dbReference>
<organism evidence="14 15">
    <name type="scientific">Streptomyces sp. 900105755</name>
    <dbReference type="NCBI Taxonomy" id="3154389"/>
    <lineage>
        <taxon>Bacteria</taxon>
        <taxon>Bacillati</taxon>
        <taxon>Actinomycetota</taxon>
        <taxon>Actinomycetes</taxon>
        <taxon>Kitasatosporales</taxon>
        <taxon>Streptomycetaceae</taxon>
        <taxon>Streptomyces</taxon>
    </lineage>
</organism>
<keyword evidence="9" id="KW-0902">Two-component regulatory system</keyword>
<evidence type="ECO:0000256" key="4">
    <source>
        <dbReference type="ARBA" id="ARBA00022553"/>
    </source>
</evidence>
<dbReference type="Pfam" id="PF00672">
    <property type="entry name" value="HAMP"/>
    <property type="match status" value="1"/>
</dbReference>
<feature type="domain" description="Histidine kinase" evidence="12">
    <location>
        <begin position="253"/>
        <end position="460"/>
    </location>
</feature>
<evidence type="ECO:0000256" key="2">
    <source>
        <dbReference type="ARBA" id="ARBA00004236"/>
    </source>
</evidence>
<dbReference type="GO" id="GO:0016301">
    <property type="term" value="F:kinase activity"/>
    <property type="evidence" value="ECO:0007669"/>
    <property type="project" value="UniProtKB-KW"/>
</dbReference>
<sequence>MTEHPRGWYRLARTAHPRSVRTRVTFLAGIALTAAVMLGLVVMYLLQVGQAKRTTADQLRTYAVQIEQSATGRVFPRPLPPSVLDAQAQAQVLAPDGTVLAATRDLDGRSAVFSLPPGSTTPVRQKAADDILPAEVSVVGERTTVGGRPVTVVTVTSTNQRDQVDETFARLLLIGVPATLLLACGTVWWVVGRALRPVEQIRRTVTAITAADLSQRVPEPGTDDEIGHLARTMNHMLTRLDDSAARQRRFVADASHELRSPLTAIRTGLEVGLAHPARAPWPDIATRAVRQTGRLEELISQLLTLARADVGQLAAGQETVDLGALLTEIRATTTAPHLRIDVSVPPDTTVTGNPEDLARLFRNLVDNAVRHAGSTVSLTSGGDAGSVRVEISDDGPGIPAEERERVFDRFVRLDASRGRTSGSTGLGLAIAKEIATAHGATIVLTEADTGGVRAVVTLPR</sequence>
<reference evidence="14 15" key="1">
    <citation type="submission" date="2024-06" db="EMBL/GenBank/DDBJ databases">
        <title>The Natural Products Discovery Center: Release of the First 8490 Sequenced Strains for Exploring Actinobacteria Biosynthetic Diversity.</title>
        <authorList>
            <person name="Kalkreuter E."/>
            <person name="Kautsar S.A."/>
            <person name="Yang D."/>
            <person name="Bader C.D."/>
            <person name="Teijaro C.N."/>
            <person name="Fluegel L."/>
            <person name="Davis C.M."/>
            <person name="Simpson J.R."/>
            <person name="Lauterbach L."/>
            <person name="Steele A.D."/>
            <person name="Gui C."/>
            <person name="Meng S."/>
            <person name="Li G."/>
            <person name="Viehrig K."/>
            <person name="Ye F."/>
            <person name="Su P."/>
            <person name="Kiefer A.F."/>
            <person name="Nichols A."/>
            <person name="Cepeda A.J."/>
            <person name="Yan W."/>
            <person name="Fan B."/>
            <person name="Jiang Y."/>
            <person name="Adhikari A."/>
            <person name="Zheng C.-J."/>
            <person name="Schuster L."/>
            <person name="Cowan T.M."/>
            <person name="Smanski M.J."/>
            <person name="Chevrette M.G."/>
            <person name="De Carvalho L.P.S."/>
            <person name="Shen B."/>
        </authorList>
    </citation>
    <scope>NUCLEOTIDE SEQUENCE [LARGE SCALE GENOMIC DNA]</scope>
    <source>
        <strain evidence="14 15">NPDC001694</strain>
    </source>
</reference>
<dbReference type="Proteomes" id="UP001490365">
    <property type="component" value="Unassembled WGS sequence"/>
</dbReference>
<dbReference type="Gene3D" id="1.10.287.130">
    <property type="match status" value="1"/>
</dbReference>
<accession>A0ABV1TWG4</accession>
<dbReference type="PANTHER" id="PTHR45436">
    <property type="entry name" value="SENSOR HISTIDINE KINASE YKOH"/>
    <property type="match status" value="1"/>
</dbReference>
<dbReference type="InterPro" id="IPR036890">
    <property type="entry name" value="HATPase_C_sf"/>
</dbReference>
<feature type="transmembrane region" description="Helical" evidence="11">
    <location>
        <begin position="26"/>
        <end position="46"/>
    </location>
</feature>
<dbReference type="InterPro" id="IPR050428">
    <property type="entry name" value="TCS_sensor_his_kinase"/>
</dbReference>
<dbReference type="Pfam" id="PF00512">
    <property type="entry name" value="HisKA"/>
    <property type="match status" value="1"/>
</dbReference>
<dbReference type="CDD" id="cd00075">
    <property type="entry name" value="HATPase"/>
    <property type="match status" value="1"/>
</dbReference>
<dbReference type="PRINTS" id="PR00344">
    <property type="entry name" value="BCTRLSENSOR"/>
</dbReference>
<evidence type="ECO:0000313" key="15">
    <source>
        <dbReference type="Proteomes" id="UP001490365"/>
    </source>
</evidence>
<dbReference type="InterPro" id="IPR003660">
    <property type="entry name" value="HAMP_dom"/>
</dbReference>
<evidence type="ECO:0000256" key="3">
    <source>
        <dbReference type="ARBA" id="ARBA00012438"/>
    </source>
</evidence>
<dbReference type="Gene3D" id="3.30.565.10">
    <property type="entry name" value="Histidine kinase-like ATPase, C-terminal domain"/>
    <property type="match status" value="1"/>
</dbReference>
<evidence type="ECO:0000259" key="13">
    <source>
        <dbReference type="PROSITE" id="PS50885"/>
    </source>
</evidence>
<evidence type="ECO:0000256" key="7">
    <source>
        <dbReference type="ARBA" id="ARBA00022777"/>
    </source>
</evidence>
<evidence type="ECO:0000256" key="1">
    <source>
        <dbReference type="ARBA" id="ARBA00000085"/>
    </source>
</evidence>
<feature type="transmembrane region" description="Helical" evidence="11">
    <location>
        <begin position="171"/>
        <end position="191"/>
    </location>
</feature>
<dbReference type="PROSITE" id="PS50885">
    <property type="entry name" value="HAMP"/>
    <property type="match status" value="1"/>
</dbReference>
<dbReference type="SMART" id="SM00304">
    <property type="entry name" value="HAMP"/>
    <property type="match status" value="1"/>
</dbReference>
<dbReference type="Gene3D" id="6.10.340.10">
    <property type="match status" value="1"/>
</dbReference>
<dbReference type="EC" id="2.7.13.3" evidence="3"/>
<comment type="subcellular location">
    <subcellularLocation>
        <location evidence="2">Cell membrane</location>
    </subcellularLocation>
</comment>
<proteinExistence type="predicted"/>
<dbReference type="RefSeq" id="WP_351962588.1">
    <property type="nucleotide sequence ID" value="NZ_JBEOZM010000051.1"/>
</dbReference>
<keyword evidence="6 11" id="KW-0812">Transmembrane</keyword>
<evidence type="ECO:0000256" key="9">
    <source>
        <dbReference type="ARBA" id="ARBA00023012"/>
    </source>
</evidence>
<keyword evidence="7 14" id="KW-0418">Kinase</keyword>
<keyword evidence="5" id="KW-0808">Transferase</keyword>
<dbReference type="InterPro" id="IPR003594">
    <property type="entry name" value="HATPase_dom"/>
</dbReference>
<dbReference type="InterPro" id="IPR036097">
    <property type="entry name" value="HisK_dim/P_sf"/>
</dbReference>
<evidence type="ECO:0000259" key="12">
    <source>
        <dbReference type="PROSITE" id="PS50109"/>
    </source>
</evidence>
<evidence type="ECO:0000256" key="11">
    <source>
        <dbReference type="SAM" id="Phobius"/>
    </source>
</evidence>
<dbReference type="Pfam" id="PF02518">
    <property type="entry name" value="HATPase_c"/>
    <property type="match status" value="1"/>
</dbReference>
<dbReference type="EMBL" id="JBEOZM010000051">
    <property type="protein sequence ID" value="MER6274372.1"/>
    <property type="molecule type" value="Genomic_DNA"/>
</dbReference>
<evidence type="ECO:0000256" key="8">
    <source>
        <dbReference type="ARBA" id="ARBA00022989"/>
    </source>
</evidence>
<keyword evidence="10 11" id="KW-0472">Membrane</keyword>
<protein>
    <recommendedName>
        <fullName evidence="3">histidine kinase</fullName>
        <ecNumber evidence="3">2.7.13.3</ecNumber>
    </recommendedName>
</protein>
<comment type="catalytic activity">
    <reaction evidence="1">
        <text>ATP + protein L-histidine = ADP + protein N-phospho-L-histidine.</text>
        <dbReference type="EC" id="2.7.13.3"/>
    </reaction>
</comment>
<dbReference type="PROSITE" id="PS50109">
    <property type="entry name" value="HIS_KIN"/>
    <property type="match status" value="1"/>
</dbReference>
<dbReference type="SUPFAM" id="SSF158472">
    <property type="entry name" value="HAMP domain-like"/>
    <property type="match status" value="1"/>
</dbReference>
<evidence type="ECO:0000313" key="14">
    <source>
        <dbReference type="EMBL" id="MER6274372.1"/>
    </source>
</evidence>
<dbReference type="SMART" id="SM00387">
    <property type="entry name" value="HATPase_c"/>
    <property type="match status" value="1"/>
</dbReference>
<dbReference type="SUPFAM" id="SSF55874">
    <property type="entry name" value="ATPase domain of HSP90 chaperone/DNA topoisomerase II/histidine kinase"/>
    <property type="match status" value="1"/>
</dbReference>
<gene>
    <name evidence="14" type="ORF">ABT211_45135</name>
</gene>
<dbReference type="CDD" id="cd00082">
    <property type="entry name" value="HisKA"/>
    <property type="match status" value="1"/>
</dbReference>
<dbReference type="PANTHER" id="PTHR45436:SF5">
    <property type="entry name" value="SENSOR HISTIDINE KINASE TRCS"/>
    <property type="match status" value="1"/>
</dbReference>
<dbReference type="InterPro" id="IPR005467">
    <property type="entry name" value="His_kinase_dom"/>
</dbReference>
<dbReference type="SMART" id="SM00388">
    <property type="entry name" value="HisKA"/>
    <property type="match status" value="1"/>
</dbReference>
<dbReference type="InterPro" id="IPR004358">
    <property type="entry name" value="Sig_transdc_His_kin-like_C"/>
</dbReference>